<dbReference type="Pfam" id="PF03492">
    <property type="entry name" value="Methyltransf_7"/>
    <property type="match status" value="1"/>
</dbReference>
<dbReference type="GO" id="GO:0046872">
    <property type="term" value="F:metal ion binding"/>
    <property type="evidence" value="ECO:0007669"/>
    <property type="project" value="UniProtKB-KW"/>
</dbReference>
<dbReference type="Proteomes" id="UP000324897">
    <property type="component" value="Unassembled WGS sequence"/>
</dbReference>
<evidence type="ECO:0008006" key="6">
    <source>
        <dbReference type="Google" id="ProtNLM"/>
    </source>
</evidence>
<accession>A0A5J9SQC2</accession>
<name>A0A5J9SQC2_9POAL</name>
<comment type="similarity">
    <text evidence="1">Belongs to the methyltransferase superfamily. Type-7 methyltransferase family. SABATH subfamily.</text>
</comment>
<dbReference type="InterPro" id="IPR029063">
    <property type="entry name" value="SAM-dependent_MTases_sf"/>
</dbReference>
<dbReference type="GO" id="GO:0008168">
    <property type="term" value="F:methyltransferase activity"/>
    <property type="evidence" value="ECO:0007669"/>
    <property type="project" value="InterPro"/>
</dbReference>
<dbReference type="OrthoDB" id="1523883at2759"/>
<proteinExistence type="inferred from homology"/>
<dbReference type="EMBL" id="RWGY01000479">
    <property type="protein sequence ID" value="TVU01180.1"/>
    <property type="molecule type" value="Genomic_DNA"/>
</dbReference>
<evidence type="ECO:0000256" key="1">
    <source>
        <dbReference type="ARBA" id="ARBA00008908"/>
    </source>
</evidence>
<dbReference type="InterPro" id="IPR005299">
    <property type="entry name" value="MeTrfase_7"/>
</dbReference>
<organism evidence="4 5">
    <name type="scientific">Eragrostis curvula</name>
    <name type="common">weeping love grass</name>
    <dbReference type="NCBI Taxonomy" id="38414"/>
    <lineage>
        <taxon>Eukaryota</taxon>
        <taxon>Viridiplantae</taxon>
        <taxon>Streptophyta</taxon>
        <taxon>Embryophyta</taxon>
        <taxon>Tracheophyta</taxon>
        <taxon>Spermatophyta</taxon>
        <taxon>Magnoliopsida</taxon>
        <taxon>Liliopsida</taxon>
        <taxon>Poales</taxon>
        <taxon>Poaceae</taxon>
        <taxon>PACMAD clade</taxon>
        <taxon>Chloridoideae</taxon>
        <taxon>Eragrostideae</taxon>
        <taxon>Eragrostidinae</taxon>
        <taxon>Eragrostis</taxon>
    </lineage>
</organism>
<comment type="caution">
    <text evidence="4">The sequence shown here is derived from an EMBL/GenBank/DDBJ whole genome shotgun (WGS) entry which is preliminary data.</text>
</comment>
<evidence type="ECO:0000256" key="2">
    <source>
        <dbReference type="ARBA" id="ARBA00022723"/>
    </source>
</evidence>
<dbReference type="AlphaFoldDB" id="A0A5J9SQC2"/>
<dbReference type="Gene3D" id="1.10.1200.270">
    <property type="entry name" value="Methyltransferase, alpha-helical capping domain"/>
    <property type="match status" value="1"/>
</dbReference>
<feature type="non-terminal residue" evidence="4">
    <location>
        <position position="1"/>
    </location>
</feature>
<gene>
    <name evidence="4" type="ORF">EJB05_53373</name>
</gene>
<keyword evidence="2" id="KW-0479">Metal-binding</keyword>
<evidence type="ECO:0000313" key="4">
    <source>
        <dbReference type="EMBL" id="TVU01180.1"/>
    </source>
</evidence>
<keyword evidence="5" id="KW-1185">Reference proteome</keyword>
<dbReference type="Gene3D" id="3.40.50.150">
    <property type="entry name" value="Vaccinia Virus protein VP39"/>
    <property type="match status" value="1"/>
</dbReference>
<keyword evidence="3" id="KW-0460">Magnesium</keyword>
<evidence type="ECO:0000313" key="5">
    <source>
        <dbReference type="Proteomes" id="UP000324897"/>
    </source>
</evidence>
<dbReference type="Gramene" id="TVU01180">
    <property type="protein sequence ID" value="TVU01180"/>
    <property type="gene ID" value="EJB05_53373"/>
</dbReference>
<protein>
    <recommendedName>
        <fullName evidence="6">Jasmonate O-methyltransferase</fullName>
    </recommendedName>
</protein>
<dbReference type="PANTHER" id="PTHR31009">
    <property type="entry name" value="S-ADENOSYL-L-METHIONINE:CARBOXYL METHYLTRANSFERASE FAMILY PROTEIN"/>
    <property type="match status" value="1"/>
</dbReference>
<sequence>MNVNSASTPHLAAVTHPVPQNTLQNRMKTFIEEATTRLWKCTQTCTNVVIADLGCSSEPNAVTLVKTAVDAIFCHCSEHRLKLPEICVLLNDLPDNDFNNVVKSLAAFQQNTQSFGPIFTGIVPGSFYKRLFTSNSLHLVLSSNSVNWLSEVPDELKKNRIPMHDEDEGLRIARRPLVVQAFARQFRKDFTLFLNMRAQELVCTGHMVISLAGRRSSDYHSIQPWDVPTIPLNDMASRGVISREMFDSFYIPLYGPSDKELTEIIEDEGSFKINNMYMLERGAEKSLVTPKASALTVRATMEPTIVQHFGHSGDVMDEFVRTIEQHISLSGDLIDSLVFLCVSLTKNA</sequence>
<dbReference type="InterPro" id="IPR042086">
    <property type="entry name" value="MeTrfase_capping"/>
</dbReference>
<evidence type="ECO:0000256" key="3">
    <source>
        <dbReference type="ARBA" id="ARBA00022842"/>
    </source>
</evidence>
<dbReference type="SUPFAM" id="SSF53335">
    <property type="entry name" value="S-adenosyl-L-methionine-dependent methyltransferases"/>
    <property type="match status" value="1"/>
</dbReference>
<reference evidence="4 5" key="1">
    <citation type="journal article" date="2019" name="Sci. Rep.">
        <title>A high-quality genome of Eragrostis curvula grass provides insights into Poaceae evolution and supports new strategies to enhance forage quality.</title>
        <authorList>
            <person name="Carballo J."/>
            <person name="Santos B.A.C.M."/>
            <person name="Zappacosta D."/>
            <person name="Garbus I."/>
            <person name="Selva J.P."/>
            <person name="Gallo C.A."/>
            <person name="Diaz A."/>
            <person name="Albertini E."/>
            <person name="Caccamo M."/>
            <person name="Echenique V."/>
        </authorList>
    </citation>
    <scope>NUCLEOTIDE SEQUENCE [LARGE SCALE GENOMIC DNA]</scope>
    <source>
        <strain evidence="5">cv. Victoria</strain>
        <tissue evidence="4">Leaf</tissue>
    </source>
</reference>